<gene>
    <name evidence="3" type="ORF">HBF25_16110</name>
</gene>
<dbReference type="EMBL" id="JAARLZ010000009">
    <property type="protein sequence ID" value="NII07908.1"/>
    <property type="molecule type" value="Genomic_DNA"/>
</dbReference>
<dbReference type="PANTHER" id="PTHR45648:SF22">
    <property type="entry name" value="GDSL LIPASE_ACYLHYDROLASE FAMILY PROTEIN (AFU_ORTHOLOGUE AFUA_4G14700)"/>
    <property type="match status" value="1"/>
</dbReference>
<proteinExistence type="predicted"/>
<dbReference type="InterPro" id="IPR051058">
    <property type="entry name" value="GDSL_Est/Lipase"/>
</dbReference>
<protein>
    <submittedName>
        <fullName evidence="3">SGNH/GDSL hydrolase family protein</fullName>
    </submittedName>
</protein>
<comment type="caution">
    <text evidence="3">The sequence shown here is derived from an EMBL/GenBank/DDBJ whole genome shotgun (WGS) entry which is preliminary data.</text>
</comment>
<accession>A0A7X5ZJF4</accession>
<dbReference type="Gene3D" id="3.40.50.1110">
    <property type="entry name" value="SGNH hydrolase"/>
    <property type="match status" value="1"/>
</dbReference>
<organism evidence="3 4">
    <name type="scientific">Luteibacter anthropi</name>
    <dbReference type="NCBI Taxonomy" id="564369"/>
    <lineage>
        <taxon>Bacteria</taxon>
        <taxon>Pseudomonadati</taxon>
        <taxon>Pseudomonadota</taxon>
        <taxon>Gammaproteobacteria</taxon>
        <taxon>Lysobacterales</taxon>
        <taxon>Rhodanobacteraceae</taxon>
        <taxon>Luteibacter</taxon>
    </lineage>
</organism>
<dbReference type="GO" id="GO:0016788">
    <property type="term" value="F:hydrolase activity, acting on ester bonds"/>
    <property type="evidence" value="ECO:0007669"/>
    <property type="project" value="InterPro"/>
</dbReference>
<evidence type="ECO:0000256" key="1">
    <source>
        <dbReference type="ARBA" id="ARBA00022801"/>
    </source>
</evidence>
<dbReference type="Pfam" id="PF00657">
    <property type="entry name" value="Lipase_GDSL"/>
    <property type="match status" value="1"/>
</dbReference>
<reference evidence="3 4" key="1">
    <citation type="submission" date="2020-03" db="EMBL/GenBank/DDBJ databases">
        <authorList>
            <person name="Lai Q."/>
        </authorList>
    </citation>
    <scope>NUCLEOTIDE SEQUENCE [LARGE SCALE GENOMIC DNA]</scope>
    <source>
        <strain evidence="3 4">CCUG 25036</strain>
    </source>
</reference>
<keyword evidence="1 3" id="KW-0378">Hydrolase</keyword>
<dbReference type="SUPFAM" id="SSF52266">
    <property type="entry name" value="SGNH hydrolase"/>
    <property type="match status" value="1"/>
</dbReference>
<dbReference type="InterPro" id="IPR036514">
    <property type="entry name" value="SGNH_hydro_sf"/>
</dbReference>
<dbReference type="Proteomes" id="UP000490980">
    <property type="component" value="Unassembled WGS sequence"/>
</dbReference>
<sequence length="415" mass="46066">MSRKGRKLAAAFACAASLLTSTAVFAQAPFADTHTATLRCLYQDLTDPTGARTGEIEAPGSIAGTWRYPKVWSWSKFFTTYTPQAEVDALCEKAVAGLPDARYVQARVAGTGLLQLSYQIWYTGDVKPDAPIERIVSFGDSLTDTGNMSTVSQTFLSFFGGALPSSTWFAGRFSNGPSWVEYLASRNALTHNSWAVGGAQTEDAQFGLINGIESQIKSFFDSVDVIPDYKPERTLFTFLVAGNDFVNDSKYATDIVRLQREALNNLVDGGARKILVVELPNVSVAPVFDMGRKDREAVHQRVYTYNSGLDGIIANVKKRAQEQGILDLEIRKVPAYAKFDQVLRSPASYGFDNIKNSCLEIDSDSFFNYIKTPKPRDYCVADRFMFWDTLHPSTKMHEVMSRWATEYGAPAWELK</sequence>
<feature type="signal peptide" evidence="2">
    <location>
        <begin position="1"/>
        <end position="26"/>
    </location>
</feature>
<dbReference type="RefSeq" id="WP_166950184.1">
    <property type="nucleotide sequence ID" value="NZ_CP077072.1"/>
</dbReference>
<evidence type="ECO:0000313" key="4">
    <source>
        <dbReference type="Proteomes" id="UP000490980"/>
    </source>
</evidence>
<dbReference type="AlphaFoldDB" id="A0A7X5ZJF4"/>
<keyword evidence="2" id="KW-0732">Signal</keyword>
<evidence type="ECO:0000256" key="2">
    <source>
        <dbReference type="SAM" id="SignalP"/>
    </source>
</evidence>
<keyword evidence="4" id="KW-1185">Reference proteome</keyword>
<name>A0A7X5ZJF4_9GAMM</name>
<feature type="chain" id="PRO_5030776362" evidence="2">
    <location>
        <begin position="27"/>
        <end position="415"/>
    </location>
</feature>
<dbReference type="InterPro" id="IPR001087">
    <property type="entry name" value="GDSL"/>
</dbReference>
<dbReference type="CDD" id="cd01846">
    <property type="entry name" value="fatty_acyltransferase_like"/>
    <property type="match status" value="1"/>
</dbReference>
<evidence type="ECO:0000313" key="3">
    <source>
        <dbReference type="EMBL" id="NII07908.1"/>
    </source>
</evidence>
<dbReference type="PANTHER" id="PTHR45648">
    <property type="entry name" value="GDSL LIPASE/ACYLHYDROLASE FAMILY PROTEIN (AFU_ORTHOLOGUE AFUA_4G14700)"/>
    <property type="match status" value="1"/>
</dbReference>